<evidence type="ECO:0000313" key="2">
    <source>
        <dbReference type="EMBL" id="GAA4825992.1"/>
    </source>
</evidence>
<accession>A0ABP9D2G4</accession>
<feature type="region of interest" description="Disordered" evidence="1">
    <location>
        <begin position="1"/>
        <end position="61"/>
    </location>
</feature>
<comment type="caution">
    <text evidence="2">The sequence shown here is derived from an EMBL/GenBank/DDBJ whole genome shotgun (WGS) entry which is preliminary data.</text>
</comment>
<reference evidence="3" key="1">
    <citation type="journal article" date="2019" name="Int. J. Syst. Evol. Microbiol.">
        <title>The Global Catalogue of Microorganisms (GCM) 10K type strain sequencing project: providing services to taxonomists for standard genome sequencing and annotation.</title>
        <authorList>
            <consortium name="The Broad Institute Genomics Platform"/>
            <consortium name="The Broad Institute Genome Sequencing Center for Infectious Disease"/>
            <person name="Wu L."/>
            <person name="Ma J."/>
        </authorList>
    </citation>
    <scope>NUCLEOTIDE SEQUENCE [LARGE SCALE GENOMIC DNA]</scope>
    <source>
        <strain evidence="3">JCM 18326</strain>
    </source>
</reference>
<dbReference type="Pfam" id="PF20125">
    <property type="entry name" value="DUF6515"/>
    <property type="match status" value="1"/>
</dbReference>
<feature type="compositionally biased region" description="Polar residues" evidence="1">
    <location>
        <begin position="51"/>
        <end position="61"/>
    </location>
</feature>
<dbReference type="Proteomes" id="UP001500298">
    <property type="component" value="Unassembled WGS sequence"/>
</dbReference>
<name>A0ABP9D2G4_9BACT</name>
<gene>
    <name evidence="2" type="ORF">GCM10023331_08260</name>
</gene>
<dbReference type="InterPro" id="IPR045398">
    <property type="entry name" value="DUF6515"/>
</dbReference>
<keyword evidence="3" id="KW-1185">Reference proteome</keyword>
<evidence type="ECO:0000313" key="3">
    <source>
        <dbReference type="Proteomes" id="UP001500298"/>
    </source>
</evidence>
<organism evidence="2 3">
    <name type="scientific">Algivirga pacifica</name>
    <dbReference type="NCBI Taxonomy" id="1162670"/>
    <lineage>
        <taxon>Bacteria</taxon>
        <taxon>Pseudomonadati</taxon>
        <taxon>Bacteroidota</taxon>
        <taxon>Cytophagia</taxon>
        <taxon>Cytophagales</taxon>
        <taxon>Flammeovirgaceae</taxon>
        <taxon>Algivirga</taxon>
    </lineage>
</organism>
<sequence>MYRPNTKIHQTNSREKNFTPTSQGVNGRPKAQTIVTTPTRGRSHANRDYASVTSRPRSRPTTVVVNAPRTVVIKEYHYRPYHRVHHYVPTYYAGAGYWGTYWRPIGQVYYDYSPTWSSFYLNRNQYYYNQGVYYSAYDGGYRVIEAPLGAIVSVVPDGAQKMVIDGVKYYYFAGTVYRRLGWGRYQVVRPLVGMTVNMLPEGAVIEEVYGETYYVYQGAYYEARAMGEDIFFTVVPPPNEMYLEQLPSGCMVVTEDGQNYFKLGEVYYEAVSAESGILYRRVVF</sequence>
<protein>
    <submittedName>
        <fullName evidence="2">Uncharacterized protein</fullName>
    </submittedName>
</protein>
<evidence type="ECO:0000256" key="1">
    <source>
        <dbReference type="SAM" id="MobiDB-lite"/>
    </source>
</evidence>
<proteinExistence type="predicted"/>
<dbReference type="EMBL" id="BAABJX010000016">
    <property type="protein sequence ID" value="GAA4825992.1"/>
    <property type="molecule type" value="Genomic_DNA"/>
</dbReference>